<comment type="caution">
    <text evidence="1">The sequence shown here is derived from an EMBL/GenBank/DDBJ whole genome shotgun (WGS) entry which is preliminary data.</text>
</comment>
<organism evidence="1 2">
    <name type="scientific">Eiseniibacteriota bacterium</name>
    <dbReference type="NCBI Taxonomy" id="2212470"/>
    <lineage>
        <taxon>Bacteria</taxon>
        <taxon>Candidatus Eiseniibacteriota</taxon>
    </lineage>
</organism>
<dbReference type="InterPro" id="IPR002591">
    <property type="entry name" value="Phosphodiest/P_Trfase"/>
</dbReference>
<dbReference type="SUPFAM" id="SSF53649">
    <property type="entry name" value="Alkaline phosphatase-like"/>
    <property type="match status" value="1"/>
</dbReference>
<reference evidence="1" key="2">
    <citation type="journal article" date="2021" name="Microbiome">
        <title>Successional dynamics and alternative stable states in a saline activated sludge microbial community over 9 years.</title>
        <authorList>
            <person name="Wang Y."/>
            <person name="Ye J."/>
            <person name="Ju F."/>
            <person name="Liu L."/>
            <person name="Boyd J.A."/>
            <person name="Deng Y."/>
            <person name="Parks D.H."/>
            <person name="Jiang X."/>
            <person name="Yin X."/>
            <person name="Woodcroft B.J."/>
            <person name="Tyson G.W."/>
            <person name="Hugenholtz P."/>
            <person name="Polz M.F."/>
            <person name="Zhang T."/>
        </authorList>
    </citation>
    <scope>NUCLEOTIDE SEQUENCE</scope>
    <source>
        <strain evidence="1">HKST-UBA02</strain>
    </source>
</reference>
<dbReference type="InterPro" id="IPR017850">
    <property type="entry name" value="Alkaline_phosphatase_core_sf"/>
</dbReference>
<dbReference type="Proteomes" id="UP000739538">
    <property type="component" value="Unassembled WGS sequence"/>
</dbReference>
<name>A0A956NJD2_UNCEI</name>
<dbReference type="EMBL" id="JAGQHS010000153">
    <property type="protein sequence ID" value="MCA9758235.1"/>
    <property type="molecule type" value="Genomic_DNA"/>
</dbReference>
<dbReference type="Gene3D" id="3.40.720.10">
    <property type="entry name" value="Alkaline Phosphatase, subunit A"/>
    <property type="match status" value="1"/>
</dbReference>
<dbReference type="Pfam" id="PF01663">
    <property type="entry name" value="Phosphodiest"/>
    <property type="match status" value="1"/>
</dbReference>
<proteinExistence type="predicted"/>
<reference evidence="1" key="1">
    <citation type="submission" date="2020-04" db="EMBL/GenBank/DDBJ databases">
        <authorList>
            <person name="Zhang T."/>
        </authorList>
    </citation>
    <scope>NUCLEOTIDE SEQUENCE</scope>
    <source>
        <strain evidence="1">HKST-UBA02</strain>
    </source>
</reference>
<accession>A0A956NJD2</accession>
<dbReference type="AlphaFoldDB" id="A0A956NJD2"/>
<gene>
    <name evidence="1" type="ORF">KDA27_20745</name>
</gene>
<sequence length="384" mass="43436">MKRLTLVFMIDALGFDQAGGEFLPALGTARSPVETVLGYSSACIPSIMTGQAPAEHGHLSMYRRAQNGRTVFGGPVKAIGRLSQLTQRGHWRMRQLLMQYLRRTGITGYFSLYDIPLSLLPEFDLCQRKNIYRPDAFRDEGLTGLGDVLSDPSMSRVWDWTVSEERAWQELHEELRAGNKRVLFFYTPELDSLMHVVGPRDRRTADQLAAYSTRIDAALKLAEQTYEEVELYVFGDHGMAPVEGTHDLWSKLDALPFVVPRDYLYFLDSTMARFWFERPEAEAAVRALLRDEGYGRVLGDEELSALGARFPEDDYGQLIFLLDEGHILVPSFMGKEPVRGMHGYHPSARASYTTLVTNQSGVEYPKNLFELHSVLRESIGRTVG</sequence>
<evidence type="ECO:0000313" key="2">
    <source>
        <dbReference type="Proteomes" id="UP000739538"/>
    </source>
</evidence>
<protein>
    <submittedName>
        <fullName evidence="1">Alkaline phosphatase family protein</fullName>
    </submittedName>
</protein>
<evidence type="ECO:0000313" key="1">
    <source>
        <dbReference type="EMBL" id="MCA9758235.1"/>
    </source>
</evidence>